<reference evidence="5 6" key="1">
    <citation type="journal article" date="2013" name="PLoS ONE">
        <title>Assembly-driven community genomics of a hypersaline microbial ecosystem.</title>
        <authorList>
            <person name="Podell S."/>
            <person name="Ugalde J.A."/>
            <person name="Narasingarao P."/>
            <person name="Banfield J.F."/>
            <person name="Heidelberg K.B."/>
            <person name="Allen E.E."/>
        </authorList>
    </citation>
    <scope>NUCLEOTIDE SEQUENCE [LARGE SCALE GENOMIC DNA]</scope>
    <source>
        <strain evidence="6">J07HQW2</strain>
    </source>
</reference>
<feature type="domain" description="Fibronectin-III type-like" evidence="2">
    <location>
        <begin position="335"/>
        <end position="413"/>
    </location>
</feature>
<dbReference type="InterPro" id="IPR056397">
    <property type="entry name" value="Fn3_arc"/>
</dbReference>
<dbReference type="Pfam" id="PF23374">
    <property type="entry name" value="Fn3_arc"/>
    <property type="match status" value="1"/>
</dbReference>
<accession>U1MXW3</accession>
<evidence type="ECO:0000259" key="4">
    <source>
        <dbReference type="Pfam" id="PF23379"/>
    </source>
</evidence>
<dbReference type="Pfam" id="PF23379">
    <property type="entry name" value="DUF7096"/>
    <property type="match status" value="1"/>
</dbReference>
<evidence type="ECO:0000259" key="3">
    <source>
        <dbReference type="Pfam" id="PF23375"/>
    </source>
</evidence>
<proteinExistence type="predicted"/>
<feature type="domain" description="DUF7096" evidence="4">
    <location>
        <begin position="15"/>
        <end position="220"/>
    </location>
</feature>
<dbReference type="EMBL" id="KE356561">
    <property type="protein sequence ID" value="ERG95319.1"/>
    <property type="molecule type" value="Genomic_DNA"/>
</dbReference>
<dbReference type="InterPro" id="IPR055522">
    <property type="entry name" value="DUF7096"/>
</dbReference>
<feature type="compositionally biased region" description="Polar residues" evidence="1">
    <location>
        <begin position="431"/>
        <end position="449"/>
    </location>
</feature>
<dbReference type="InterPro" id="IPR055520">
    <property type="entry name" value="DUF7094"/>
</dbReference>
<feature type="region of interest" description="Disordered" evidence="1">
    <location>
        <begin position="431"/>
        <end position="455"/>
    </location>
</feature>
<evidence type="ECO:0000313" key="6">
    <source>
        <dbReference type="Proteomes" id="UP000030710"/>
    </source>
</evidence>
<gene>
    <name evidence="5" type="ORF">J07HQW2_01773</name>
</gene>
<name>U1MXW3_9EURY</name>
<evidence type="ECO:0000313" key="5">
    <source>
        <dbReference type="EMBL" id="ERG95319.1"/>
    </source>
</evidence>
<feature type="domain" description="DUF7094" evidence="3">
    <location>
        <begin position="224"/>
        <end position="328"/>
    </location>
</feature>
<evidence type="ECO:0000256" key="1">
    <source>
        <dbReference type="SAM" id="MobiDB-lite"/>
    </source>
</evidence>
<dbReference type="AlphaFoldDB" id="U1MXW3"/>
<dbReference type="Proteomes" id="UP000030710">
    <property type="component" value="Unassembled WGS sequence"/>
</dbReference>
<dbReference type="HOGENOM" id="CLU_049558_0_0_2"/>
<organism evidence="5 6">
    <name type="scientific">Haloquadratum walsbyi J07HQW2</name>
    <dbReference type="NCBI Taxonomy" id="1238425"/>
    <lineage>
        <taxon>Archaea</taxon>
        <taxon>Methanobacteriati</taxon>
        <taxon>Methanobacteriota</taxon>
        <taxon>Stenosarchaea group</taxon>
        <taxon>Halobacteria</taxon>
        <taxon>Halobacteriales</taxon>
        <taxon>Haloferacaceae</taxon>
        <taxon>Haloquadratum</taxon>
    </lineage>
</organism>
<protein>
    <submittedName>
        <fullName evidence="5">Uncharacterized protein</fullName>
    </submittedName>
</protein>
<dbReference type="eggNOG" id="arCOG03052">
    <property type="taxonomic scope" value="Archaea"/>
</dbReference>
<dbReference type="Pfam" id="PF23375">
    <property type="entry name" value="DUF7094"/>
    <property type="match status" value="1"/>
</dbReference>
<evidence type="ECO:0000259" key="2">
    <source>
        <dbReference type="Pfam" id="PF23374"/>
    </source>
</evidence>
<sequence length="455" mass="49052">MIVFLLSPDIIEYMRAVSVFLAIILVTATVAGAVPVASIGDAQTSGKSISQINQEGSGPILSTLGISPVEVQRSALQTTYVELGRGLEFASIATETRIQTETTLNRIQSASTPSVRQQRLLQALSETEQRIVILRSQQRTQISAYGDENVTTEEFLARLAAIDTESRALIARLSRLESAANSIDGFSIPASRFETLRIELRTLTSPVRKHATEVITGTTERSRFVIQSGPQSVVVGTLINDAYVREAYRGRLRGTNVGTELNITTPTNVTTEAYPTITSLRRERAVTAPEGPITRVRINHDRGRLVSFIHTSNTRIFKEIQHRPLAQTSTRRSLSAVKDGLRLTAHPTYPGGPVRFQLNSTATEQPVDAPLTLGPPSGESTIVGETGSDGSLWTLAPDGTYQVTAIDRNSVVLVSIDPSFPPLIYGAVGNSTRENSTETGVNDAGSNVRVSGGDS</sequence>